<proteinExistence type="predicted"/>
<feature type="region of interest" description="Disordered" evidence="1">
    <location>
        <begin position="128"/>
        <end position="158"/>
    </location>
</feature>
<dbReference type="Pfam" id="PF13474">
    <property type="entry name" value="SnoaL_3"/>
    <property type="match status" value="1"/>
</dbReference>
<name>A0ABS6IRN4_9HYPH</name>
<dbReference type="InterPro" id="IPR037401">
    <property type="entry name" value="SnoaL-like"/>
</dbReference>
<keyword evidence="4" id="KW-1185">Reference proteome</keyword>
<evidence type="ECO:0000259" key="2">
    <source>
        <dbReference type="Pfam" id="PF13474"/>
    </source>
</evidence>
<dbReference type="PANTHER" id="PTHR34957:SF1">
    <property type="entry name" value="NUCLEAR TRANSPORT FACTOR 2 (NTF2) FAMILY PROTEIN"/>
    <property type="match status" value="1"/>
</dbReference>
<organism evidence="3 4">
    <name type="scientific">Reyranella humidisoli</name>
    <dbReference type="NCBI Taxonomy" id="2849149"/>
    <lineage>
        <taxon>Bacteria</taxon>
        <taxon>Pseudomonadati</taxon>
        <taxon>Pseudomonadota</taxon>
        <taxon>Alphaproteobacteria</taxon>
        <taxon>Hyphomicrobiales</taxon>
        <taxon>Reyranellaceae</taxon>
        <taxon>Reyranella</taxon>
    </lineage>
</organism>
<evidence type="ECO:0000256" key="1">
    <source>
        <dbReference type="SAM" id="MobiDB-lite"/>
    </source>
</evidence>
<dbReference type="EMBL" id="JAHOPB010000002">
    <property type="protein sequence ID" value="MBU8876695.1"/>
    <property type="molecule type" value="Genomic_DNA"/>
</dbReference>
<protein>
    <submittedName>
        <fullName evidence="3">Nuclear transport factor 2 family protein</fullName>
    </submittedName>
</protein>
<accession>A0ABS6IRN4</accession>
<gene>
    <name evidence="3" type="ORF">KQ910_23170</name>
</gene>
<reference evidence="3 4" key="1">
    <citation type="submission" date="2021-06" db="EMBL/GenBank/DDBJ databases">
        <authorList>
            <person name="Lee D.H."/>
        </authorList>
    </citation>
    <scope>NUCLEOTIDE SEQUENCE [LARGE SCALE GENOMIC DNA]</scope>
    <source>
        <strain evidence="3 4">MMS21-HV4-11</strain>
    </source>
</reference>
<sequence length="158" mass="17639">MPRRAPRLPPLLAEFDDDERDAVLAANRAFYRAFNDRDPAAMDLVWAPTGSVICLHPGQQALYDRAEIMASWRAIMKHPEAPRVRCTEEWVLGRPGLALVTCREILPNGQLMASNLYVRMTDGWHMASHHSGPVPPVATERATPAGTPVGARDRRKLH</sequence>
<evidence type="ECO:0000313" key="4">
    <source>
        <dbReference type="Proteomes" id="UP000727907"/>
    </source>
</evidence>
<dbReference type="RefSeq" id="WP_216965682.1">
    <property type="nucleotide sequence ID" value="NZ_JAHOPB010000002.1"/>
</dbReference>
<evidence type="ECO:0000313" key="3">
    <source>
        <dbReference type="EMBL" id="MBU8876695.1"/>
    </source>
</evidence>
<comment type="caution">
    <text evidence="3">The sequence shown here is derived from an EMBL/GenBank/DDBJ whole genome shotgun (WGS) entry which is preliminary data.</text>
</comment>
<feature type="domain" description="SnoaL-like" evidence="2">
    <location>
        <begin position="23"/>
        <end position="131"/>
    </location>
</feature>
<dbReference type="Proteomes" id="UP000727907">
    <property type="component" value="Unassembled WGS sequence"/>
</dbReference>
<dbReference type="PANTHER" id="PTHR34957">
    <property type="entry name" value="NUCLEAR TRANSPORT FACTOR 2 (NTF2) FAMILY PROTEIN"/>
    <property type="match status" value="1"/>
</dbReference>